<dbReference type="PROSITE" id="PS51257">
    <property type="entry name" value="PROKAR_LIPOPROTEIN"/>
    <property type="match status" value="1"/>
</dbReference>
<sequence>MPQLSVRHSGVKLVSVLLLCLSLSGCFSFAFWFERMDTLVMWRLDDMLDLTDSQKEEVEPVIVELREWLRQDGFPDLIPRLENIEQLWAAGESEAALATFEQEASTIIDRFLEASWPAVKPLLIRITPANAEAYREYSEEKMADWFDESETLEAKVEDRVERFEDWFGDLDRRQVQLVRQRTELLDNELQIRMQNSRHRRERFLQLALDEDLAALETMFKHPSNFQTPAYVQWRAQERDQIVSSLHALFPTLDSGQRKHAGERLEDWIDRLQEVLD</sequence>
<proteinExistence type="predicted"/>
<organism evidence="1 2">
    <name type="scientific">Allohahella marinimesophila</name>
    <dbReference type="NCBI Taxonomy" id="1054972"/>
    <lineage>
        <taxon>Bacteria</taxon>
        <taxon>Pseudomonadati</taxon>
        <taxon>Pseudomonadota</taxon>
        <taxon>Gammaproteobacteria</taxon>
        <taxon>Oceanospirillales</taxon>
        <taxon>Hahellaceae</taxon>
        <taxon>Allohahella</taxon>
    </lineage>
</organism>
<dbReference type="Pfam" id="PF19795">
    <property type="entry name" value="DUF6279"/>
    <property type="match status" value="1"/>
</dbReference>
<name>A0ABP7Q0M5_9GAMM</name>
<evidence type="ECO:0008006" key="3">
    <source>
        <dbReference type="Google" id="ProtNLM"/>
    </source>
</evidence>
<accession>A0ABP7Q0M5</accession>
<dbReference type="Proteomes" id="UP001501337">
    <property type="component" value="Unassembled WGS sequence"/>
</dbReference>
<reference evidence="2" key="1">
    <citation type="journal article" date="2019" name="Int. J. Syst. Evol. Microbiol.">
        <title>The Global Catalogue of Microorganisms (GCM) 10K type strain sequencing project: providing services to taxonomists for standard genome sequencing and annotation.</title>
        <authorList>
            <consortium name="The Broad Institute Genomics Platform"/>
            <consortium name="The Broad Institute Genome Sequencing Center for Infectious Disease"/>
            <person name="Wu L."/>
            <person name="Ma J."/>
        </authorList>
    </citation>
    <scope>NUCLEOTIDE SEQUENCE [LARGE SCALE GENOMIC DNA]</scope>
    <source>
        <strain evidence="2">JCM 17555</strain>
    </source>
</reference>
<dbReference type="EMBL" id="BAABBO010000016">
    <property type="protein sequence ID" value="GAA3973156.1"/>
    <property type="molecule type" value="Genomic_DNA"/>
</dbReference>
<protein>
    <recommendedName>
        <fullName evidence="3">Lipoprotein</fullName>
    </recommendedName>
</protein>
<gene>
    <name evidence="1" type="ORF">GCM10022278_32980</name>
</gene>
<evidence type="ECO:0000313" key="2">
    <source>
        <dbReference type="Proteomes" id="UP001501337"/>
    </source>
</evidence>
<keyword evidence="2" id="KW-1185">Reference proteome</keyword>
<dbReference type="RefSeq" id="WP_344808419.1">
    <property type="nucleotide sequence ID" value="NZ_BAABBO010000016.1"/>
</dbReference>
<comment type="caution">
    <text evidence="1">The sequence shown here is derived from an EMBL/GenBank/DDBJ whole genome shotgun (WGS) entry which is preliminary data.</text>
</comment>
<evidence type="ECO:0000313" key="1">
    <source>
        <dbReference type="EMBL" id="GAA3973156.1"/>
    </source>
</evidence>